<evidence type="ECO:0000256" key="2">
    <source>
        <dbReference type="ARBA" id="ARBA00002933"/>
    </source>
</evidence>
<dbReference type="InterPro" id="IPR004035">
    <property type="entry name" value="Endouclease-III_FeS-bd_BS"/>
</dbReference>
<dbReference type="CDD" id="cd03431">
    <property type="entry name" value="NUDIX_DNA_Glycosylase_C-MutY"/>
    <property type="match status" value="1"/>
</dbReference>
<evidence type="ECO:0000256" key="10">
    <source>
        <dbReference type="ARBA" id="ARBA00023004"/>
    </source>
</evidence>
<dbReference type="GO" id="GO:0006284">
    <property type="term" value="P:base-excision repair"/>
    <property type="evidence" value="ECO:0007669"/>
    <property type="project" value="UniProtKB-UniRule"/>
</dbReference>
<dbReference type="GO" id="GO:0006298">
    <property type="term" value="P:mismatch repair"/>
    <property type="evidence" value="ECO:0007669"/>
    <property type="project" value="TreeGrafter"/>
</dbReference>
<dbReference type="InterPro" id="IPR003265">
    <property type="entry name" value="HhH-GPD_domain"/>
</dbReference>
<keyword evidence="12" id="KW-0234">DNA repair</keyword>
<evidence type="ECO:0000256" key="13">
    <source>
        <dbReference type="ARBA" id="ARBA00023295"/>
    </source>
</evidence>
<dbReference type="SUPFAM" id="SSF48150">
    <property type="entry name" value="DNA-glycosylase"/>
    <property type="match status" value="1"/>
</dbReference>
<accession>A0A378NCS4</accession>
<dbReference type="NCBIfam" id="TIGR01084">
    <property type="entry name" value="mutY"/>
    <property type="match status" value="1"/>
</dbReference>
<evidence type="ECO:0000256" key="12">
    <source>
        <dbReference type="ARBA" id="ARBA00023204"/>
    </source>
</evidence>
<evidence type="ECO:0000256" key="5">
    <source>
        <dbReference type="ARBA" id="ARBA00022023"/>
    </source>
</evidence>
<dbReference type="InterPro" id="IPR044298">
    <property type="entry name" value="MIG/MutY"/>
</dbReference>
<evidence type="ECO:0000256" key="1">
    <source>
        <dbReference type="ARBA" id="ARBA00000843"/>
    </source>
</evidence>
<dbReference type="SUPFAM" id="SSF55811">
    <property type="entry name" value="Nudix"/>
    <property type="match status" value="1"/>
</dbReference>
<dbReference type="InterPro" id="IPR023170">
    <property type="entry name" value="HhH_base_excis_C"/>
</dbReference>
<keyword evidence="6" id="KW-0004">4Fe-4S</keyword>
<dbReference type="InterPro" id="IPR029119">
    <property type="entry name" value="MutY_C"/>
</dbReference>
<dbReference type="GO" id="GO:0046872">
    <property type="term" value="F:metal ion binding"/>
    <property type="evidence" value="ECO:0007669"/>
    <property type="project" value="UniProtKB-UniRule"/>
</dbReference>
<gene>
    <name evidence="16" type="primary">mutY</name>
    <name evidence="16" type="ORF">NCTC9380_01537</name>
</gene>
<protein>
    <recommendedName>
        <fullName evidence="5 14">Adenine DNA glycosylase</fullName>
        <ecNumber evidence="4 14">3.2.2.31</ecNumber>
    </recommendedName>
</protein>
<dbReference type="Pfam" id="PF14815">
    <property type="entry name" value="NUDIX_4"/>
    <property type="match status" value="1"/>
</dbReference>
<keyword evidence="9 16" id="KW-0378">Hydrolase</keyword>
<dbReference type="EMBL" id="UGPL01000006">
    <property type="protein sequence ID" value="STY66244.1"/>
    <property type="molecule type" value="Genomic_DNA"/>
</dbReference>
<evidence type="ECO:0000256" key="3">
    <source>
        <dbReference type="ARBA" id="ARBA00008343"/>
    </source>
</evidence>
<sequence length="381" mass="43175">MNSNSPFPLAKAKASDPFAKAVLAWFEQYGRKHLPWQQNKTLYQVWLSEVMLQQTQVATVIPYFARFMERFPTVIDLANASIDEVLHLWTGLGYYARARNLHKAAIQIRDEFGGEFPTRFDDVLALTGVGRSTAGAILSSVLDAPHPILDGNVKRVLSRYFAVEGWAGEKAVENRLWQLSESVTPDTQVADFNQAMMDLGAMICTRTKPKCLLCPLQENCKTNAMQAWDSFPAKKPKKTLPERQTYFLVLRSGSKVLLQKREAKGIWGGLFAFPQFESLEALKRSDFMQNLQISQQLTAFRHTFSHFHLDITPVLVETDLKKTSENSPLVVEEKAGNYLSKVSSNADYWYDLHQHNEVGLATPVKRILDELAFSVKNEIKD</sequence>
<keyword evidence="13 14" id="KW-0326">Glycosidase</keyword>
<dbReference type="SMART" id="SM00478">
    <property type="entry name" value="ENDO3c"/>
    <property type="match status" value="1"/>
</dbReference>
<organism evidence="16 17">
    <name type="scientific">Mannheimia haemolytica</name>
    <name type="common">Pasteurella haemolytica</name>
    <dbReference type="NCBI Taxonomy" id="75985"/>
    <lineage>
        <taxon>Bacteria</taxon>
        <taxon>Pseudomonadati</taxon>
        <taxon>Pseudomonadota</taxon>
        <taxon>Gammaproteobacteria</taxon>
        <taxon>Pasteurellales</taxon>
        <taxon>Pasteurellaceae</taxon>
        <taxon>Mannheimia</taxon>
    </lineage>
</organism>
<proteinExistence type="inferred from homology"/>
<dbReference type="GO" id="GO:0034039">
    <property type="term" value="F:8-oxo-7,8-dihydroguanine DNA N-glycosylase activity"/>
    <property type="evidence" value="ECO:0007669"/>
    <property type="project" value="TreeGrafter"/>
</dbReference>
<name>A0A378NCS4_MANHA</name>
<keyword evidence="7" id="KW-0479">Metal-binding</keyword>
<reference evidence="16 17" key="1">
    <citation type="submission" date="2018-06" db="EMBL/GenBank/DDBJ databases">
        <authorList>
            <consortium name="Pathogen Informatics"/>
            <person name="Doyle S."/>
        </authorList>
    </citation>
    <scope>NUCLEOTIDE SEQUENCE [LARGE SCALE GENOMIC DNA]</scope>
    <source>
        <strain evidence="16 17">NCTC9380</strain>
    </source>
</reference>
<dbReference type="GO" id="GO:0051539">
    <property type="term" value="F:4 iron, 4 sulfur cluster binding"/>
    <property type="evidence" value="ECO:0007669"/>
    <property type="project" value="UniProtKB-UniRule"/>
</dbReference>
<dbReference type="Gene3D" id="1.10.1670.10">
    <property type="entry name" value="Helix-hairpin-Helix base-excision DNA repair enzymes (C-terminal)"/>
    <property type="match status" value="1"/>
</dbReference>
<dbReference type="RefSeq" id="WP_006252565.1">
    <property type="nucleotide sequence ID" value="NZ_CP017484.1"/>
</dbReference>
<dbReference type="Gene3D" id="1.10.340.30">
    <property type="entry name" value="Hypothetical protein, domain 2"/>
    <property type="match status" value="1"/>
</dbReference>
<dbReference type="PANTHER" id="PTHR42944">
    <property type="entry name" value="ADENINE DNA GLYCOSYLASE"/>
    <property type="match status" value="1"/>
</dbReference>
<keyword evidence="10 14" id="KW-0408">Iron</keyword>
<dbReference type="InterPro" id="IPR005760">
    <property type="entry name" value="A/G_AdeGlyc_MutY"/>
</dbReference>
<dbReference type="EC" id="3.2.2.31" evidence="4 14"/>
<keyword evidence="8 14" id="KW-0227">DNA damage</keyword>
<dbReference type="Pfam" id="PF00730">
    <property type="entry name" value="HhH-GPD"/>
    <property type="match status" value="1"/>
</dbReference>
<dbReference type="CDD" id="cd00056">
    <property type="entry name" value="ENDO3c"/>
    <property type="match status" value="1"/>
</dbReference>
<comment type="catalytic activity">
    <reaction evidence="1 14">
        <text>Hydrolyzes free adenine bases from 7,8-dihydro-8-oxoguanine:adenine mismatched double-stranded DNA, leaving an apurinic site.</text>
        <dbReference type="EC" id="3.2.2.31"/>
    </reaction>
</comment>
<evidence type="ECO:0000256" key="9">
    <source>
        <dbReference type="ARBA" id="ARBA00022801"/>
    </source>
</evidence>
<feature type="domain" description="HhH-GPD" evidence="15">
    <location>
        <begin position="51"/>
        <end position="202"/>
    </location>
</feature>
<dbReference type="GO" id="GO:0035485">
    <property type="term" value="F:adenine/guanine mispair binding"/>
    <property type="evidence" value="ECO:0007669"/>
    <property type="project" value="TreeGrafter"/>
</dbReference>
<evidence type="ECO:0000256" key="4">
    <source>
        <dbReference type="ARBA" id="ARBA00012045"/>
    </source>
</evidence>
<evidence type="ECO:0000313" key="16">
    <source>
        <dbReference type="EMBL" id="STY66244.1"/>
    </source>
</evidence>
<dbReference type="NCBIfam" id="NF008132">
    <property type="entry name" value="PRK10880.1"/>
    <property type="match status" value="1"/>
</dbReference>
<dbReference type="Proteomes" id="UP000254031">
    <property type="component" value="Unassembled WGS sequence"/>
</dbReference>
<evidence type="ECO:0000259" key="15">
    <source>
        <dbReference type="SMART" id="SM00478"/>
    </source>
</evidence>
<keyword evidence="11" id="KW-0411">Iron-sulfur</keyword>
<evidence type="ECO:0000256" key="8">
    <source>
        <dbReference type="ARBA" id="ARBA00022763"/>
    </source>
</evidence>
<dbReference type="PROSITE" id="PS00764">
    <property type="entry name" value="ENDONUCLEASE_III_1"/>
    <property type="match status" value="1"/>
</dbReference>
<dbReference type="PANTHER" id="PTHR42944:SF1">
    <property type="entry name" value="ADENINE DNA GLYCOSYLASE"/>
    <property type="match status" value="1"/>
</dbReference>
<evidence type="ECO:0000313" key="17">
    <source>
        <dbReference type="Proteomes" id="UP000254031"/>
    </source>
</evidence>
<comment type="cofactor">
    <cofactor evidence="14">
        <name>[4Fe-4S] cluster</name>
        <dbReference type="ChEBI" id="CHEBI:49883"/>
    </cofactor>
    <text evidence="14">Binds 1 [4Fe-4S] cluster.</text>
</comment>
<evidence type="ECO:0000256" key="14">
    <source>
        <dbReference type="RuleBase" id="RU365096"/>
    </source>
</evidence>
<evidence type="ECO:0000256" key="11">
    <source>
        <dbReference type="ARBA" id="ARBA00023014"/>
    </source>
</evidence>
<dbReference type="InterPro" id="IPR000445">
    <property type="entry name" value="HhH_motif"/>
</dbReference>
<dbReference type="GO" id="GO:0000701">
    <property type="term" value="F:purine-specific mismatch base pair DNA N-glycosylase activity"/>
    <property type="evidence" value="ECO:0007669"/>
    <property type="project" value="UniProtKB-EC"/>
</dbReference>
<dbReference type="FunFam" id="1.10.1670.10:FF:000002">
    <property type="entry name" value="Adenine DNA glycosylase"/>
    <property type="match status" value="1"/>
</dbReference>
<dbReference type="InterPro" id="IPR011257">
    <property type="entry name" value="DNA_glycosylase"/>
</dbReference>
<dbReference type="FunFam" id="1.10.340.30:FF:000002">
    <property type="entry name" value="Adenine DNA glycosylase"/>
    <property type="match status" value="1"/>
</dbReference>
<dbReference type="Pfam" id="PF00633">
    <property type="entry name" value="HHH"/>
    <property type="match status" value="1"/>
</dbReference>
<dbReference type="InterPro" id="IPR015797">
    <property type="entry name" value="NUDIX_hydrolase-like_dom_sf"/>
</dbReference>
<comment type="similarity">
    <text evidence="3 14">Belongs to the Nth/MutY family.</text>
</comment>
<evidence type="ECO:0000256" key="7">
    <source>
        <dbReference type="ARBA" id="ARBA00022723"/>
    </source>
</evidence>
<dbReference type="GO" id="GO:0032357">
    <property type="term" value="F:oxidized purine DNA binding"/>
    <property type="evidence" value="ECO:0007669"/>
    <property type="project" value="TreeGrafter"/>
</dbReference>
<dbReference type="Gene3D" id="3.90.79.10">
    <property type="entry name" value="Nucleoside Triphosphate Pyrophosphohydrolase"/>
    <property type="match status" value="1"/>
</dbReference>
<evidence type="ECO:0000256" key="6">
    <source>
        <dbReference type="ARBA" id="ARBA00022485"/>
    </source>
</evidence>
<comment type="function">
    <text evidence="2">Adenine glycosylase active on G-A mispairs. MutY also corrects error-prone DNA synthesis past GO lesions which are due to the oxidatively damaged form of guanine: 7,8-dihydro-8-oxoguanine (8-oxo-dGTP).</text>
</comment>
<dbReference type="AlphaFoldDB" id="A0A378NCS4"/>